<dbReference type="InterPro" id="IPR016181">
    <property type="entry name" value="Acyl_CoA_acyltransferase"/>
</dbReference>
<evidence type="ECO:0000256" key="2">
    <source>
        <dbReference type="ARBA" id="ARBA00023315"/>
    </source>
</evidence>
<evidence type="ECO:0000313" key="5">
    <source>
        <dbReference type="Proteomes" id="UP001152172"/>
    </source>
</evidence>
<dbReference type="PANTHER" id="PTHR43072">
    <property type="entry name" value="N-ACETYLTRANSFERASE"/>
    <property type="match status" value="1"/>
</dbReference>
<dbReference type="PANTHER" id="PTHR43072:SF23">
    <property type="entry name" value="UPF0039 PROTEIN C11D3.02C"/>
    <property type="match status" value="1"/>
</dbReference>
<dbReference type="CDD" id="cd04301">
    <property type="entry name" value="NAT_SF"/>
    <property type="match status" value="1"/>
</dbReference>
<comment type="caution">
    <text evidence="4">The sequence shown here is derived from an EMBL/GenBank/DDBJ whole genome shotgun (WGS) entry which is preliminary data.</text>
</comment>
<dbReference type="Proteomes" id="UP001152172">
    <property type="component" value="Unassembled WGS sequence"/>
</dbReference>
<proteinExistence type="predicted"/>
<gene>
    <name evidence="4" type="ORF">M9R61_04495</name>
</gene>
<dbReference type="InterPro" id="IPR000182">
    <property type="entry name" value="GNAT_dom"/>
</dbReference>
<dbReference type="RefSeq" id="WP_269921152.1">
    <property type="nucleotide sequence ID" value="NZ_JAMKBI010000002.1"/>
</dbReference>
<dbReference type="GO" id="GO:0016747">
    <property type="term" value="F:acyltransferase activity, transferring groups other than amino-acyl groups"/>
    <property type="evidence" value="ECO:0007669"/>
    <property type="project" value="InterPro"/>
</dbReference>
<reference evidence="4" key="1">
    <citation type="submission" date="2022-05" db="EMBL/GenBank/DDBJ databases">
        <authorList>
            <person name="Colautti A."/>
            <person name="Iacumin L."/>
        </authorList>
    </citation>
    <scope>NUCLEOTIDE SEQUENCE</scope>
    <source>
        <strain evidence="4">DSM 30747</strain>
    </source>
</reference>
<dbReference type="Pfam" id="PF00583">
    <property type="entry name" value="Acetyltransf_1"/>
    <property type="match status" value="1"/>
</dbReference>
<evidence type="ECO:0000259" key="3">
    <source>
        <dbReference type="PROSITE" id="PS51186"/>
    </source>
</evidence>
<name>A0A9X3R970_9BACI</name>
<accession>A0A9X3R970</accession>
<organism evidence="4 5">
    <name type="scientific">Psychrobacillus psychrodurans</name>
    <dbReference type="NCBI Taxonomy" id="126157"/>
    <lineage>
        <taxon>Bacteria</taxon>
        <taxon>Bacillati</taxon>
        <taxon>Bacillota</taxon>
        <taxon>Bacilli</taxon>
        <taxon>Bacillales</taxon>
        <taxon>Bacillaceae</taxon>
        <taxon>Psychrobacillus</taxon>
    </lineage>
</organism>
<keyword evidence="5" id="KW-1185">Reference proteome</keyword>
<feature type="domain" description="N-acetyltransferase" evidence="3">
    <location>
        <begin position="5"/>
        <end position="157"/>
    </location>
</feature>
<sequence>MNKDIVITEMLHSDWDCVREIFIEGIRTGNATFRTEAPTWEEWDEDHLTNSRFVAKMNGEIVGWVALTPISSMRAFLGAVEVSIYIASNAAGMGVGSLLLKHIIDSSEQNEIWTIQAMIFPENIASINLHRKFGFETVGIRKQIGKLNGVWRDVELLERRSSKVGV</sequence>
<protein>
    <submittedName>
        <fullName evidence="4">N-acetyltransferase family protein</fullName>
    </submittedName>
</protein>
<evidence type="ECO:0000256" key="1">
    <source>
        <dbReference type="ARBA" id="ARBA00022679"/>
    </source>
</evidence>
<dbReference type="SUPFAM" id="SSF55729">
    <property type="entry name" value="Acyl-CoA N-acyltransferases (Nat)"/>
    <property type="match status" value="1"/>
</dbReference>
<dbReference type="EMBL" id="JAMKBI010000002">
    <property type="protein sequence ID" value="MCZ8532606.1"/>
    <property type="molecule type" value="Genomic_DNA"/>
</dbReference>
<dbReference type="PROSITE" id="PS51186">
    <property type="entry name" value="GNAT"/>
    <property type="match status" value="1"/>
</dbReference>
<dbReference type="AlphaFoldDB" id="A0A9X3R970"/>
<evidence type="ECO:0000313" key="4">
    <source>
        <dbReference type="EMBL" id="MCZ8532606.1"/>
    </source>
</evidence>
<keyword evidence="2" id="KW-0012">Acyltransferase</keyword>
<dbReference type="Gene3D" id="3.40.630.30">
    <property type="match status" value="1"/>
</dbReference>
<keyword evidence="1" id="KW-0808">Transferase</keyword>